<dbReference type="OrthoDB" id="417252at2759"/>
<dbReference type="AlphaFoldDB" id="X6NGE7"/>
<feature type="domain" description="PCI" evidence="4">
    <location>
        <begin position="14"/>
        <end position="195"/>
    </location>
</feature>
<evidence type="ECO:0000256" key="1">
    <source>
        <dbReference type="ARBA" id="ARBA00022490"/>
    </source>
</evidence>
<organism evidence="5 6">
    <name type="scientific">Reticulomyxa filosa</name>
    <dbReference type="NCBI Taxonomy" id="46433"/>
    <lineage>
        <taxon>Eukaryota</taxon>
        <taxon>Sar</taxon>
        <taxon>Rhizaria</taxon>
        <taxon>Retaria</taxon>
        <taxon>Foraminifera</taxon>
        <taxon>Monothalamids</taxon>
        <taxon>Reticulomyxidae</taxon>
        <taxon>Reticulomyxa</taxon>
    </lineage>
</organism>
<keyword evidence="3" id="KW-0648">Protein biosynthesis</keyword>
<evidence type="ECO:0000256" key="3">
    <source>
        <dbReference type="ARBA" id="ARBA00022917"/>
    </source>
</evidence>
<dbReference type="GO" id="GO:0005852">
    <property type="term" value="C:eukaryotic translation initiation factor 3 complex"/>
    <property type="evidence" value="ECO:0007669"/>
    <property type="project" value="InterPro"/>
</dbReference>
<dbReference type="SUPFAM" id="SSF46785">
    <property type="entry name" value="Winged helix' DNA-binding domain"/>
    <property type="match status" value="1"/>
</dbReference>
<dbReference type="EMBL" id="ASPP01008759">
    <property type="protein sequence ID" value="ETO25071.1"/>
    <property type="molecule type" value="Genomic_DNA"/>
</dbReference>
<dbReference type="GO" id="GO:0003743">
    <property type="term" value="F:translation initiation factor activity"/>
    <property type="evidence" value="ECO:0007669"/>
    <property type="project" value="UniProtKB-KW"/>
</dbReference>
<evidence type="ECO:0000256" key="2">
    <source>
        <dbReference type="ARBA" id="ARBA00022540"/>
    </source>
</evidence>
<dbReference type="Pfam" id="PF01399">
    <property type="entry name" value="PCI"/>
    <property type="match status" value="1"/>
</dbReference>
<dbReference type="InterPro" id="IPR036390">
    <property type="entry name" value="WH_DNA-bd_sf"/>
</dbReference>
<dbReference type="Proteomes" id="UP000023152">
    <property type="component" value="Unassembled WGS sequence"/>
</dbReference>
<sequence length="225" mass="27099">MNARSWLMHHSLFVFFNKAETLDVLIEFFMSDSFINCIQTMAPYLLRYLTVAILISEKDRNSKMKYLNDVSRFIAEEEYAFKDPITEFIRLLIRTNDFDGASKMLEKSIQIIQRDFFLWYYQEYFKEYARLVFFKKYCRLYSRIDVNNLAKLLLMKDEMTTDKIQSWIINAVRTEEIDARLDVVKNVVHINFSDTNAYQLTVERTRAMNARTIELVRQLYDRFPK</sequence>
<dbReference type="InterPro" id="IPR016650">
    <property type="entry name" value="eIF3e"/>
</dbReference>
<evidence type="ECO:0000259" key="4">
    <source>
        <dbReference type="PROSITE" id="PS50250"/>
    </source>
</evidence>
<evidence type="ECO:0000313" key="6">
    <source>
        <dbReference type="Proteomes" id="UP000023152"/>
    </source>
</evidence>
<dbReference type="PANTHER" id="PTHR10317">
    <property type="entry name" value="EUKARYOTIC TRANSLATION INITIATION FACTOR 3 SUBUNIT E"/>
    <property type="match status" value="1"/>
</dbReference>
<keyword evidence="6" id="KW-1185">Reference proteome</keyword>
<accession>X6NGE7</accession>
<keyword evidence="2" id="KW-0396">Initiation factor</keyword>
<dbReference type="PROSITE" id="PS50250">
    <property type="entry name" value="PCI"/>
    <property type="match status" value="1"/>
</dbReference>
<reference evidence="5 6" key="1">
    <citation type="journal article" date="2013" name="Curr. Biol.">
        <title>The Genome of the Foraminiferan Reticulomyxa filosa.</title>
        <authorList>
            <person name="Glockner G."/>
            <person name="Hulsmann N."/>
            <person name="Schleicher M."/>
            <person name="Noegel A.A."/>
            <person name="Eichinger L."/>
            <person name="Gallinger C."/>
            <person name="Pawlowski J."/>
            <person name="Sierra R."/>
            <person name="Euteneuer U."/>
            <person name="Pillet L."/>
            <person name="Moustafa A."/>
            <person name="Platzer M."/>
            <person name="Groth M."/>
            <person name="Szafranski K."/>
            <person name="Schliwa M."/>
        </authorList>
    </citation>
    <scope>NUCLEOTIDE SEQUENCE [LARGE SCALE GENOMIC DNA]</scope>
</reference>
<proteinExistence type="predicted"/>
<evidence type="ECO:0000313" key="5">
    <source>
        <dbReference type="EMBL" id="ETO25071.1"/>
    </source>
</evidence>
<keyword evidence="1" id="KW-0963">Cytoplasm</keyword>
<name>X6NGE7_RETFI</name>
<protein>
    <recommendedName>
        <fullName evidence="4">PCI domain-containing protein</fullName>
    </recommendedName>
</protein>
<gene>
    <name evidence="5" type="ORF">RFI_12072</name>
</gene>
<dbReference type="InterPro" id="IPR000717">
    <property type="entry name" value="PCI_dom"/>
</dbReference>
<comment type="caution">
    <text evidence="5">The sequence shown here is derived from an EMBL/GenBank/DDBJ whole genome shotgun (WGS) entry which is preliminary data.</text>
</comment>